<comment type="caution">
    <text evidence="3">The sequence shown here is derived from an EMBL/GenBank/DDBJ whole genome shotgun (WGS) entry which is preliminary data.</text>
</comment>
<name>A0AA88YPU3_PINIB</name>
<dbReference type="Pfam" id="PF00498">
    <property type="entry name" value="FHA"/>
    <property type="match status" value="1"/>
</dbReference>
<dbReference type="InterPro" id="IPR008984">
    <property type="entry name" value="SMAD_FHA_dom_sf"/>
</dbReference>
<proteinExistence type="predicted"/>
<feature type="compositionally biased region" description="Acidic residues" evidence="1">
    <location>
        <begin position="468"/>
        <end position="482"/>
    </location>
</feature>
<feature type="compositionally biased region" description="Basic residues" evidence="1">
    <location>
        <begin position="450"/>
        <end position="464"/>
    </location>
</feature>
<dbReference type="EMBL" id="VSWD01000004">
    <property type="protein sequence ID" value="KAK3105049.1"/>
    <property type="molecule type" value="Genomic_DNA"/>
</dbReference>
<accession>A0AA88YPU3</accession>
<feature type="region of interest" description="Disordered" evidence="1">
    <location>
        <begin position="251"/>
        <end position="482"/>
    </location>
</feature>
<feature type="compositionally biased region" description="Low complexity" evidence="1">
    <location>
        <begin position="266"/>
        <end position="277"/>
    </location>
</feature>
<evidence type="ECO:0000256" key="1">
    <source>
        <dbReference type="SAM" id="MobiDB-lite"/>
    </source>
</evidence>
<evidence type="ECO:0000313" key="4">
    <source>
        <dbReference type="Proteomes" id="UP001186944"/>
    </source>
</evidence>
<dbReference type="InterPro" id="IPR000253">
    <property type="entry name" value="FHA_dom"/>
</dbReference>
<organism evidence="3 4">
    <name type="scientific">Pinctada imbricata</name>
    <name type="common">Atlantic pearl-oyster</name>
    <name type="synonym">Pinctada martensii</name>
    <dbReference type="NCBI Taxonomy" id="66713"/>
    <lineage>
        <taxon>Eukaryota</taxon>
        <taxon>Metazoa</taxon>
        <taxon>Spiralia</taxon>
        <taxon>Lophotrochozoa</taxon>
        <taxon>Mollusca</taxon>
        <taxon>Bivalvia</taxon>
        <taxon>Autobranchia</taxon>
        <taxon>Pteriomorphia</taxon>
        <taxon>Pterioida</taxon>
        <taxon>Pterioidea</taxon>
        <taxon>Pteriidae</taxon>
        <taxon>Pinctada</taxon>
    </lineage>
</organism>
<reference evidence="3" key="1">
    <citation type="submission" date="2019-08" db="EMBL/GenBank/DDBJ databases">
        <title>The improved chromosome-level genome for the pearl oyster Pinctada fucata martensii using PacBio sequencing and Hi-C.</title>
        <authorList>
            <person name="Zheng Z."/>
        </authorList>
    </citation>
    <scope>NUCLEOTIDE SEQUENCE</scope>
    <source>
        <strain evidence="3">ZZ-2019</strain>
        <tissue evidence="3">Adductor muscle</tissue>
    </source>
</reference>
<feature type="compositionally biased region" description="Polar residues" evidence="1">
    <location>
        <begin position="210"/>
        <end position="232"/>
    </location>
</feature>
<feature type="compositionally biased region" description="Basic and acidic residues" evidence="1">
    <location>
        <begin position="344"/>
        <end position="353"/>
    </location>
</feature>
<dbReference type="Gene3D" id="2.60.200.20">
    <property type="match status" value="1"/>
</dbReference>
<feature type="region of interest" description="Disordered" evidence="1">
    <location>
        <begin position="199"/>
        <end position="234"/>
    </location>
</feature>
<keyword evidence="4" id="KW-1185">Reference proteome</keyword>
<dbReference type="SMART" id="SM00240">
    <property type="entry name" value="FHA"/>
    <property type="match status" value="1"/>
</dbReference>
<feature type="domain" description="FHA" evidence="2">
    <location>
        <begin position="94"/>
        <end position="151"/>
    </location>
</feature>
<sequence>MMRELRIHISSAFDLLSSAHKAPRCILEEILGGHGVFYGVNKGGKEEEREITLGNYGVSLLHQRDLVVNLLVTLGDVKIHLTAGSFCRLKNGVTRFGRATNNDFYLDSTRLKNFISRLHAEIHCEITDGGETEFRLYDKGLNGTFVNDRKMNGPHVLEEGDIVTFGHTNGFKLKPGDYAKQPNSEFQFVFERILEKEEETGVRTGDIPGVNSNSPRNDTANTNGYQSNQLPGNRSELIANSKYSLQKEKTELYNSPSTSPRRRNISGQGSKSSSKSSATELYGSDSDTQKGHQKLFKRSSPTKNNDFQHNGPGFQNLSDLNDIDSGNKRINIVRTSPKGKKRKLTESSEESKPRGRNNLQRLSEDLDDLPSLGSTSSKSNDSEDDSLTIDPFAFPSEDTSTETMKKKKRGPAKKKTGPVQPKETKGVKKRKMAAGAVSKSNITKPAPEAKKKKGKGVKRGRRKRSDSSNDDDSDEEAEKYEDLEDGVEWYEEDKCSALDCKRPKHKRVAWVSFIFKHGYSVMIVTSGIIQIVSGADTSMSRILTLTSVVDVDKITTFKPDTAPAAKSLVLTH</sequence>
<dbReference type="Proteomes" id="UP001186944">
    <property type="component" value="Unassembled WGS sequence"/>
</dbReference>
<feature type="compositionally biased region" description="Polar residues" evidence="1">
    <location>
        <begin position="299"/>
        <end position="319"/>
    </location>
</feature>
<evidence type="ECO:0000259" key="2">
    <source>
        <dbReference type="PROSITE" id="PS50006"/>
    </source>
</evidence>
<evidence type="ECO:0000313" key="3">
    <source>
        <dbReference type="EMBL" id="KAK3105049.1"/>
    </source>
</evidence>
<feature type="compositionally biased region" description="Basic residues" evidence="1">
    <location>
        <begin position="405"/>
        <end position="416"/>
    </location>
</feature>
<dbReference type="AlphaFoldDB" id="A0AA88YPU3"/>
<gene>
    <name evidence="3" type="ORF">FSP39_016170</name>
</gene>
<protein>
    <recommendedName>
        <fullName evidence="2">FHA domain-containing protein</fullName>
    </recommendedName>
</protein>
<dbReference type="PROSITE" id="PS50006">
    <property type="entry name" value="FHA_DOMAIN"/>
    <property type="match status" value="1"/>
</dbReference>
<dbReference type="SUPFAM" id="SSF49879">
    <property type="entry name" value="SMAD/FHA domain"/>
    <property type="match status" value="1"/>
</dbReference>